<dbReference type="AlphaFoldDB" id="W8FD12"/>
<dbReference type="HOGENOM" id="CLU_1693115_0_0_10"/>
<feature type="chain" id="PRO_5004910410" description="DUF2314 domain-containing protein" evidence="1">
    <location>
        <begin position="21"/>
        <end position="157"/>
    </location>
</feature>
<dbReference type="PATRIC" id="fig|1227739.3.peg.4139"/>
<dbReference type="EMBL" id="CP007145">
    <property type="protein sequence ID" value="AHJ99585.1"/>
    <property type="molecule type" value="Genomic_DNA"/>
</dbReference>
<organism evidence="2 3">
    <name type="scientific">Hymenobacter swuensis DY53</name>
    <dbReference type="NCBI Taxonomy" id="1227739"/>
    <lineage>
        <taxon>Bacteria</taxon>
        <taxon>Pseudomonadati</taxon>
        <taxon>Bacteroidota</taxon>
        <taxon>Cytophagia</taxon>
        <taxon>Cytophagales</taxon>
        <taxon>Hymenobacteraceae</taxon>
        <taxon>Hymenobacter</taxon>
    </lineage>
</organism>
<name>W8FD12_9BACT</name>
<dbReference type="Proteomes" id="UP000019423">
    <property type="component" value="Chromosome"/>
</dbReference>
<sequence length="157" mass="17673">MHLIRLLPLFLVLSSFAAIAQQTLPATLTWLVTRVAQSSAEPLPTLPLREAQRTLGTARQRFQQGLPPTARLYLTARVLNEAATPELVVIAVETWQGRQLRGWILRAGSSQQNTQLPVEFVEAAVHDWLLLHTDGREEGNYLGKYWNLEEKLAARPE</sequence>
<evidence type="ECO:0008006" key="4">
    <source>
        <dbReference type="Google" id="ProtNLM"/>
    </source>
</evidence>
<keyword evidence="3" id="KW-1185">Reference proteome</keyword>
<dbReference type="STRING" id="1227739.Hsw_3990"/>
<evidence type="ECO:0000256" key="1">
    <source>
        <dbReference type="SAM" id="SignalP"/>
    </source>
</evidence>
<evidence type="ECO:0000313" key="2">
    <source>
        <dbReference type="EMBL" id="AHJ99585.1"/>
    </source>
</evidence>
<dbReference type="KEGG" id="hsw:Hsw_3990"/>
<feature type="signal peptide" evidence="1">
    <location>
        <begin position="1"/>
        <end position="20"/>
    </location>
</feature>
<accession>W8FD12</accession>
<gene>
    <name evidence="2" type="ORF">Hsw_3990</name>
</gene>
<keyword evidence="1" id="KW-0732">Signal</keyword>
<protein>
    <recommendedName>
        <fullName evidence="4">DUF2314 domain-containing protein</fullName>
    </recommendedName>
</protein>
<evidence type="ECO:0000313" key="3">
    <source>
        <dbReference type="Proteomes" id="UP000019423"/>
    </source>
</evidence>
<proteinExistence type="predicted"/>
<reference evidence="2 3" key="1">
    <citation type="submission" date="2014-01" db="EMBL/GenBank/DDBJ databases">
        <title>Complete genome sequence of ionizing-radiation resistance bacterium Hymenobacter swuensis DY53.</title>
        <authorList>
            <person name="Jung J.-H."/>
            <person name="Jeong S.-W."/>
            <person name="Joe M.-H."/>
            <person name="Cho y.-j."/>
            <person name="Kim M.-K."/>
            <person name="Lim S.-Y."/>
        </authorList>
    </citation>
    <scope>NUCLEOTIDE SEQUENCE [LARGE SCALE GENOMIC DNA]</scope>
    <source>
        <strain evidence="2 3">DY53</strain>
    </source>
</reference>